<dbReference type="Gene3D" id="1.25.40.10">
    <property type="entry name" value="Tetratricopeptide repeat domain"/>
    <property type="match status" value="1"/>
</dbReference>
<feature type="region of interest" description="Disordered" evidence="1">
    <location>
        <begin position="533"/>
        <end position="586"/>
    </location>
</feature>
<organism evidence="3 4">
    <name type="scientific">Symbiodinium natans</name>
    <dbReference type="NCBI Taxonomy" id="878477"/>
    <lineage>
        <taxon>Eukaryota</taxon>
        <taxon>Sar</taxon>
        <taxon>Alveolata</taxon>
        <taxon>Dinophyceae</taxon>
        <taxon>Suessiales</taxon>
        <taxon>Symbiodiniaceae</taxon>
        <taxon>Symbiodinium</taxon>
    </lineage>
</organism>
<sequence length="1819" mass="203932">MELGSWRGSEESSMVRRPGMCTRSPVYRVRSFLPRTDVETLCDFLAGADDYDIDSDSVDAQPTFEFYPFQKGQWCNDALRTLLADFVENRLLPYVRQRYGLETIALSEILVRRYLPKERRTHAAHYDGHAFATAVLGLTEPSEYQGGLYLQPGPHVSTRRIVRLDPGDLFVHSFNLQHGVEVAQGSRYSLIFWLKDSPMAVAEGTTPWYAAGAFGAFGAQDADALYNLGVQHQLGLHGKDVDPAKALEAYLCSAELGHHFSQNNLALLYQEYPELASEGCGTAMTWMRRAAESGFAVAQKNLGTMLMDLEEGNSVVAAESHQWLRRAAAQREPEAAFFLGEIYRQGLGVPPDRSEAESWYRASAELGCPRAFTELGMLDYESGCFADAERQFEAAVHGGDVEAWGYLATVRMCLGKCSSAVAIWKHLAAHGDAEAQFHLGTCFLRGSGVGMDKQKALQHLETSCAAGNERAKALLRELEGDRKQNGLVRSANMKREVKGKGSEGWKAQSDNKVGIAQAAQELSDELSEIESAIDEDADPSYSEDFADGTGTGTLDRSEPRQSVAASPLASPRSRTSEKDASYSEDFAEATLEATLEEALPSAEVQHPALNRRQEIALRQQADAKRTVIVPAVSDEDDIEEEDIPEGGDFSEDDLEASGSMYDPEARRREMEKEAQRQEEEERLRKEQEQAEQARKQREIDEANRRLAAERKRKLEEEEEAKRRVEEEAYRKKQEEELRRAEAARKEEEQRRKTEEEARKREEQRQKAEEEERKQAEEEIRKREEEEERKKAAEESRKREEEQGKKVEEEMRKREEEERKQAAEESRKREEEQRAKAEEEMRKREEEERKQAAEESRKREEEQRAKAEEERRKREEEEEERKKAEEEARKRRDEEEERGEAGEAAEIKRRKQEDPGQAEPAPLDDARSKDRLVASSTSSTSSTSKEGAPASPASKKLCEENSIADGARTAMRDQPAGQARDNSELLKGTVNGFEDSPTRPGLRRFSGAWIQTELDLASAPVDQVYEGGESQASHVGPELPKHLGSPQWDSRDAWSSPKHRQMQWNRDYRSRQRDQTDQTEETNQRWSWEANSGHTDWEEWRHDERNGDESGEWRRKRRNGDWWDWTDSTYSADWAEPRRSEDVRLLFEANGRQGWERFSGQDAATWSQRRSRAMWQEPEEPESPGQRWHGKSRSGQADREGLWSQLEELDRERAHRSPSHASGLWQPPPRAWESHFADLPSGHRPSDRVSAPHQPPGFYGHPTPFGVLYPWGFAGYSVPAPGPWKQPIVDSLTLSPTGSRPAASPNTPGPPPAASDRQLEPRPRAWSGLDNVEQRAPLPSGATTDPLPVEVPPPPGPSVLETTLALGSRDLDFQESLVGSLAAVVDEMLQFKYGCSIDTVDYRTKLLGFCDATLCSIPRLVEFANSQKDFFALTAFAGNDPENNREMQMRLRLTCQELASFGDLSQRLRLLAGTASAVVIISTRGGYAVQALAAFRTSCSDARCAVGRCPARGRVLEHFSAEEFCSAVALEPVILSQAPLGSAFASDPPALTEEFRNLQQLLEGRQGPLSRVAKPLSPQLLAALHARAPNALAFRHVAVALASTDVQPEVVGELFRRLVEWFRIKSLSAAQTALAEAPAHVALVACLRRSVERHDLCELGCQLLARAARHHVENAAAFVRAGAPQLVCQILGRHFDFKEVQRHGLQAIAILAHYGGWMPRLGARLMVSVLAIKLAPSRCRHVLLPTQEPGRPDAAAVTQLCARGCGPCNECPTVDGREDVPHHRPGRLAAHSTRIKNVKPEQMKSVGYKAWSAQTLCFKL</sequence>
<protein>
    <recommendedName>
        <fullName evidence="2">Fe2OG dioxygenase domain-containing protein</fullName>
    </recommendedName>
</protein>
<feature type="domain" description="Fe2OG dioxygenase" evidence="2">
    <location>
        <begin position="105"/>
        <end position="196"/>
    </location>
</feature>
<dbReference type="InterPro" id="IPR005123">
    <property type="entry name" value="Oxoglu/Fe-dep_dioxygenase_dom"/>
</dbReference>
<feature type="region of interest" description="Disordered" evidence="1">
    <location>
        <begin position="618"/>
        <end position="1000"/>
    </location>
</feature>
<dbReference type="InterPro" id="IPR006597">
    <property type="entry name" value="Sel1-like"/>
</dbReference>
<dbReference type="PANTHER" id="PTHR43628">
    <property type="entry name" value="ACTIVATOR OF C KINASE PROTEIN 1-RELATED"/>
    <property type="match status" value="1"/>
</dbReference>
<evidence type="ECO:0000313" key="3">
    <source>
        <dbReference type="EMBL" id="CAE7023575.1"/>
    </source>
</evidence>
<proteinExistence type="predicted"/>
<feature type="region of interest" description="Disordered" evidence="1">
    <location>
        <begin position="1155"/>
        <end position="1256"/>
    </location>
</feature>
<feature type="compositionally biased region" description="Low complexity" evidence="1">
    <location>
        <begin position="934"/>
        <end position="943"/>
    </location>
</feature>
<feature type="compositionally biased region" description="Basic and acidic residues" evidence="1">
    <location>
        <begin position="1065"/>
        <end position="1075"/>
    </location>
</feature>
<feature type="compositionally biased region" description="Polar residues" evidence="1">
    <location>
        <begin position="1083"/>
        <end position="1093"/>
    </location>
</feature>
<feature type="compositionally biased region" description="Basic and acidic residues" evidence="1">
    <location>
        <begin position="493"/>
        <end position="503"/>
    </location>
</feature>
<evidence type="ECO:0000259" key="2">
    <source>
        <dbReference type="PROSITE" id="PS51471"/>
    </source>
</evidence>
<dbReference type="Pfam" id="PF08238">
    <property type="entry name" value="Sel1"/>
    <property type="match status" value="5"/>
</dbReference>
<evidence type="ECO:0000313" key="4">
    <source>
        <dbReference type="Proteomes" id="UP000604046"/>
    </source>
</evidence>
<gene>
    <name evidence="3" type="ORF">SNAT2548_LOCUS3033</name>
</gene>
<keyword evidence="4" id="KW-1185">Reference proteome</keyword>
<feature type="region of interest" description="Disordered" evidence="1">
    <location>
        <begin position="1288"/>
        <end position="1357"/>
    </location>
</feature>
<dbReference type="SMART" id="SM00671">
    <property type="entry name" value="SEL1"/>
    <property type="match status" value="5"/>
</dbReference>
<dbReference type="Proteomes" id="UP000604046">
    <property type="component" value="Unassembled WGS sequence"/>
</dbReference>
<dbReference type="InterPro" id="IPR011989">
    <property type="entry name" value="ARM-like"/>
</dbReference>
<feature type="compositionally biased region" description="Acidic residues" evidence="1">
    <location>
        <begin position="633"/>
        <end position="655"/>
    </location>
</feature>
<evidence type="ECO:0000256" key="1">
    <source>
        <dbReference type="SAM" id="MobiDB-lite"/>
    </source>
</evidence>
<feature type="region of interest" description="Disordered" evidence="1">
    <location>
        <begin position="1021"/>
        <end position="1114"/>
    </location>
</feature>
<accession>A0A812IA95</accession>
<dbReference type="PROSITE" id="PS51471">
    <property type="entry name" value="FE2OG_OXY"/>
    <property type="match status" value="1"/>
</dbReference>
<dbReference type="InterPro" id="IPR052945">
    <property type="entry name" value="Mitotic_Regulator"/>
</dbReference>
<dbReference type="SUPFAM" id="SSF51197">
    <property type="entry name" value="Clavaminate synthase-like"/>
    <property type="match status" value="1"/>
</dbReference>
<name>A0A812IA95_9DINO</name>
<dbReference type="OrthoDB" id="442451at2759"/>
<dbReference type="EMBL" id="CAJNDS010000182">
    <property type="protein sequence ID" value="CAE7023575.1"/>
    <property type="molecule type" value="Genomic_DNA"/>
</dbReference>
<dbReference type="InterPro" id="IPR011990">
    <property type="entry name" value="TPR-like_helical_dom_sf"/>
</dbReference>
<feature type="region of interest" description="Disordered" evidence="1">
    <location>
        <begin position="485"/>
        <end position="511"/>
    </location>
</feature>
<reference evidence="3" key="1">
    <citation type="submission" date="2021-02" db="EMBL/GenBank/DDBJ databases">
        <authorList>
            <person name="Dougan E. K."/>
            <person name="Rhodes N."/>
            <person name="Thang M."/>
            <person name="Chan C."/>
        </authorList>
    </citation>
    <scope>NUCLEOTIDE SEQUENCE</scope>
</reference>
<dbReference type="Gene3D" id="1.25.10.10">
    <property type="entry name" value="Leucine-rich Repeat Variant"/>
    <property type="match status" value="1"/>
</dbReference>
<dbReference type="SUPFAM" id="SSF81901">
    <property type="entry name" value="HCP-like"/>
    <property type="match status" value="1"/>
</dbReference>
<feature type="compositionally biased region" description="Basic and acidic residues" evidence="1">
    <location>
        <begin position="663"/>
        <end position="913"/>
    </location>
</feature>
<feature type="compositionally biased region" description="Basic and acidic residues" evidence="1">
    <location>
        <begin position="1094"/>
        <end position="1112"/>
    </location>
</feature>
<comment type="caution">
    <text evidence="3">The sequence shown here is derived from an EMBL/GenBank/DDBJ whole genome shotgun (WGS) entry which is preliminary data.</text>
</comment>
<dbReference type="PANTHER" id="PTHR43628:SF1">
    <property type="entry name" value="CHITIN SYNTHASE REGULATORY FACTOR 2-RELATED"/>
    <property type="match status" value="1"/>
</dbReference>